<dbReference type="InterPro" id="IPR016491">
    <property type="entry name" value="Septin"/>
</dbReference>
<feature type="domain" description="Septin-type G" evidence="5">
    <location>
        <begin position="94"/>
        <end position="354"/>
    </location>
</feature>
<dbReference type="Pfam" id="PF00735">
    <property type="entry name" value="Septin"/>
    <property type="match status" value="1"/>
</dbReference>
<evidence type="ECO:0000259" key="5">
    <source>
        <dbReference type="PROSITE" id="PS51719"/>
    </source>
</evidence>
<dbReference type="EMBL" id="PUHR01000154">
    <property type="protein sequence ID" value="KAG0661824.1"/>
    <property type="molecule type" value="Genomic_DNA"/>
</dbReference>
<comment type="similarity">
    <text evidence="4">Belongs to the TRAFAC class TrmE-Era-EngA-EngB-Septin-like GTPase superfamily. Septin GTPase family.</text>
</comment>
<dbReference type="PANTHER" id="PTHR18884">
    <property type="entry name" value="SEPTIN"/>
    <property type="match status" value="1"/>
</dbReference>
<dbReference type="InterPro" id="IPR027417">
    <property type="entry name" value="P-loop_NTPase"/>
</dbReference>
<reference evidence="6 7" key="1">
    <citation type="submission" date="2020-11" db="EMBL/GenBank/DDBJ databases">
        <title>Kefir isolates.</title>
        <authorList>
            <person name="Marcisauskas S."/>
            <person name="Kim Y."/>
            <person name="Blasche S."/>
        </authorList>
    </citation>
    <scope>NUCLEOTIDE SEQUENCE [LARGE SCALE GENOMIC DNA]</scope>
    <source>
        <strain evidence="6 7">OG2</strain>
    </source>
</reference>
<dbReference type="GO" id="GO:0005525">
    <property type="term" value="F:GTP binding"/>
    <property type="evidence" value="ECO:0007669"/>
    <property type="project" value="UniProtKB-KW"/>
</dbReference>
<organism evidence="6 7">
    <name type="scientific">Maudiozyma exigua</name>
    <name type="common">Yeast</name>
    <name type="synonym">Kazachstania exigua</name>
    <dbReference type="NCBI Taxonomy" id="34358"/>
    <lineage>
        <taxon>Eukaryota</taxon>
        <taxon>Fungi</taxon>
        <taxon>Dikarya</taxon>
        <taxon>Ascomycota</taxon>
        <taxon>Saccharomycotina</taxon>
        <taxon>Saccharomycetes</taxon>
        <taxon>Saccharomycetales</taxon>
        <taxon>Saccharomycetaceae</taxon>
        <taxon>Maudiozyma</taxon>
    </lineage>
</organism>
<evidence type="ECO:0000256" key="3">
    <source>
        <dbReference type="ARBA" id="ARBA00023134"/>
    </source>
</evidence>
<comment type="caution">
    <text evidence="6">The sequence shown here is derived from an EMBL/GenBank/DDBJ whole genome shotgun (WGS) entry which is preliminary data.</text>
</comment>
<dbReference type="OrthoDB" id="416553at2759"/>
<evidence type="ECO:0000256" key="1">
    <source>
        <dbReference type="ARBA" id="ARBA00004266"/>
    </source>
</evidence>
<comment type="subcellular location">
    <subcellularLocation>
        <location evidence="1">Bud neck</location>
    </subcellularLocation>
</comment>
<evidence type="ECO:0000256" key="2">
    <source>
        <dbReference type="ARBA" id="ARBA00022741"/>
    </source>
</evidence>
<dbReference type="Proteomes" id="UP000750334">
    <property type="component" value="Unassembled WGS sequence"/>
</dbReference>
<proteinExistence type="inferred from homology"/>
<dbReference type="GO" id="GO:0005935">
    <property type="term" value="C:cellular bud neck"/>
    <property type="evidence" value="ECO:0007669"/>
    <property type="project" value="UniProtKB-SubCell"/>
</dbReference>
<dbReference type="SUPFAM" id="SSF52540">
    <property type="entry name" value="P-loop containing nucleoside triphosphate hydrolases"/>
    <property type="match status" value="1"/>
</dbReference>
<name>A0A9P6W198_MAUEX</name>
<evidence type="ECO:0000313" key="7">
    <source>
        <dbReference type="Proteomes" id="UP000750334"/>
    </source>
</evidence>
<dbReference type="PIRSF" id="PIRSF006698">
    <property type="entry name" value="Septin"/>
    <property type="match status" value="1"/>
</dbReference>
<protein>
    <recommendedName>
        <fullName evidence="5">Septin-type G domain-containing protein</fullName>
    </recommendedName>
</protein>
<sequence length="542" mass="63765">MEEYRFSANEPSNLFDVILSYANEKPNWINGTLSKFKSKGMSAKEPDISSIDEVVQTDSNSKKTRYNNTTQRRSDVPIGLSHIIDQKCKVTIEKGITFNVMVMGQIGVGKTTLVNSLFNTNILDTECESNDIHLQKNKFILENESMRLNFTCIETTKYGNQRDNSFVWTPITTYLDEQIKMYIFQEEQPDRTQLIDNRVHCCLYLFELSGDETHPIKLLDILSMKEVSKKCNLIPIISKVDIFTSLELISYKKKIREIFDIQKIEVCKFLKEQEENDHKMVDNDLFPFGIITTQELNENQSLKRKYSWGNIDIENPILNDFTMLKSFLLNEHMISLIESTERYYEYQRSKILNIRIEKGKEIVESIVPLTHKNGLLTEINSSEKELLEKLPKDSNDLISRLNYYNIFNKQKMDEIFIEWTPQYIYKQIQFQQKFNVILQIEEDKFKEWKRYLLEKQTNFNSNIESLYEKLDLMKIQCQELEYQVVTGRSNVPVSLDNHYHHLQYQRPQNETKKRHSLNIDMMSSSPTDHSTTLVAVNVLPTK</sequence>
<keyword evidence="2 4" id="KW-0547">Nucleotide-binding</keyword>
<keyword evidence="7" id="KW-1185">Reference proteome</keyword>
<dbReference type="GO" id="GO:0031105">
    <property type="term" value="C:septin complex"/>
    <property type="evidence" value="ECO:0007669"/>
    <property type="project" value="UniProtKB-ARBA"/>
</dbReference>
<dbReference type="InterPro" id="IPR030379">
    <property type="entry name" value="G_SEPTIN_dom"/>
</dbReference>
<evidence type="ECO:0000313" key="6">
    <source>
        <dbReference type="EMBL" id="KAG0661824.1"/>
    </source>
</evidence>
<keyword evidence="3 4" id="KW-0342">GTP-binding</keyword>
<gene>
    <name evidence="6" type="ORF">C6P45_001254</name>
</gene>
<dbReference type="PROSITE" id="PS51719">
    <property type="entry name" value="G_SEPTIN"/>
    <property type="match status" value="1"/>
</dbReference>
<dbReference type="AlphaFoldDB" id="A0A9P6W198"/>
<evidence type="ECO:0000256" key="4">
    <source>
        <dbReference type="RuleBase" id="RU004560"/>
    </source>
</evidence>
<dbReference type="Gene3D" id="3.40.50.300">
    <property type="entry name" value="P-loop containing nucleotide triphosphate hydrolases"/>
    <property type="match status" value="1"/>
</dbReference>
<accession>A0A9P6W198</accession>